<accession>A0A4V4MA24</accession>
<evidence type="ECO:0000256" key="1">
    <source>
        <dbReference type="SAM" id="MobiDB-lite"/>
    </source>
</evidence>
<dbReference type="EMBL" id="SPOF01000009">
    <property type="protein sequence ID" value="TIB14892.1"/>
    <property type="molecule type" value="Genomic_DNA"/>
</dbReference>
<organism evidence="2 3">
    <name type="scientific">Wallemia ichthyophaga</name>
    <dbReference type="NCBI Taxonomy" id="245174"/>
    <lineage>
        <taxon>Eukaryota</taxon>
        <taxon>Fungi</taxon>
        <taxon>Dikarya</taxon>
        <taxon>Basidiomycota</taxon>
        <taxon>Wallemiomycotina</taxon>
        <taxon>Wallemiomycetes</taxon>
        <taxon>Wallemiales</taxon>
        <taxon>Wallemiaceae</taxon>
        <taxon>Wallemia</taxon>
    </lineage>
</organism>
<gene>
    <name evidence="2" type="ORF">E3P90_01062</name>
</gene>
<dbReference type="AlphaFoldDB" id="A0A4V4MA24"/>
<sequence>MNMNTATAHATHLPAARAGGSRIARKPKRTAGAEIEEIEDVEEEQSHDYPRPEDHVHHDHDEKEGYKNRRERRKSGSGSYGRPVSEPVMESPAYTTPMQKTMHIKQPAGRGLN</sequence>
<proteinExistence type="predicted"/>
<reference evidence="2 3" key="1">
    <citation type="submission" date="2019-03" db="EMBL/GenBank/DDBJ databases">
        <title>Sequencing 23 genomes of Wallemia ichthyophaga.</title>
        <authorList>
            <person name="Gostincar C."/>
        </authorList>
    </citation>
    <scope>NUCLEOTIDE SEQUENCE [LARGE SCALE GENOMIC DNA]</scope>
    <source>
        <strain evidence="2 3">EXF-8621</strain>
    </source>
</reference>
<protein>
    <submittedName>
        <fullName evidence="2">Uncharacterized protein</fullName>
    </submittedName>
</protein>
<evidence type="ECO:0000313" key="2">
    <source>
        <dbReference type="EMBL" id="TIB14892.1"/>
    </source>
</evidence>
<feature type="region of interest" description="Disordered" evidence="1">
    <location>
        <begin position="1"/>
        <end position="113"/>
    </location>
</feature>
<dbReference type="OMA" id="HDEKEGY"/>
<feature type="compositionally biased region" description="Acidic residues" evidence="1">
    <location>
        <begin position="34"/>
        <end position="43"/>
    </location>
</feature>
<feature type="compositionally biased region" description="Low complexity" evidence="1">
    <location>
        <begin position="1"/>
        <end position="18"/>
    </location>
</feature>
<dbReference type="Proteomes" id="UP000306954">
    <property type="component" value="Unassembled WGS sequence"/>
</dbReference>
<evidence type="ECO:0000313" key="3">
    <source>
        <dbReference type="Proteomes" id="UP000306954"/>
    </source>
</evidence>
<comment type="caution">
    <text evidence="2">The sequence shown here is derived from an EMBL/GenBank/DDBJ whole genome shotgun (WGS) entry which is preliminary data.</text>
</comment>
<name>A0A4V4MA24_WALIC</name>
<dbReference type="OrthoDB" id="3228420at2759"/>
<feature type="compositionally biased region" description="Basic and acidic residues" evidence="1">
    <location>
        <begin position="44"/>
        <end position="68"/>
    </location>
</feature>